<evidence type="ECO:0000313" key="3">
    <source>
        <dbReference type="Proteomes" id="UP000004038"/>
    </source>
</evidence>
<dbReference type="AlphaFoldDB" id="H0FXQ8"/>
<gene>
    <name evidence="2" type="ORF">SM0020_09880</name>
</gene>
<reference evidence="2 3" key="1">
    <citation type="journal article" date="2012" name="J. Bacteriol.">
        <title>Draft Genome Sequence of Sinorhizobium meliloti CCNWSX0020, a Nitrogen-Fixing Symbiont with Copper Tolerance Capability Isolated from Lead-Zinc Mine Tailings.</title>
        <authorList>
            <person name="Li Z."/>
            <person name="Ma Z."/>
            <person name="Hao X."/>
            <person name="Wei G."/>
        </authorList>
    </citation>
    <scope>NUCLEOTIDE SEQUENCE [LARGE SCALE GENOMIC DNA]</scope>
    <source>
        <strain evidence="2 3">CCNWSX0020</strain>
    </source>
</reference>
<feature type="region of interest" description="Disordered" evidence="1">
    <location>
        <begin position="23"/>
        <end position="77"/>
    </location>
</feature>
<sequence length="77" mass="8316">MRTHGEEQHVGRVHRFLIVLDDPNEREAAGKPGSNLPVARGDENPGDVEPGADDARHHRFGDGAGADEANTHRCSLP</sequence>
<dbReference type="PATRIC" id="fig|1107881.3.peg.2001"/>
<evidence type="ECO:0000256" key="1">
    <source>
        <dbReference type="SAM" id="MobiDB-lite"/>
    </source>
</evidence>
<proteinExistence type="predicted"/>
<name>H0FXQ8_RHIML</name>
<evidence type="ECO:0000313" key="2">
    <source>
        <dbReference type="EMBL" id="EHK78199.1"/>
    </source>
</evidence>
<protein>
    <submittedName>
        <fullName evidence="2">Uncharacterized protein</fullName>
    </submittedName>
</protein>
<accession>H0FXQ8</accession>
<organism evidence="2 3">
    <name type="scientific">Sinorhizobium meliloti CCNWSX0020</name>
    <dbReference type="NCBI Taxonomy" id="1107881"/>
    <lineage>
        <taxon>Bacteria</taxon>
        <taxon>Pseudomonadati</taxon>
        <taxon>Pseudomonadota</taxon>
        <taxon>Alphaproteobacteria</taxon>
        <taxon>Hyphomicrobiales</taxon>
        <taxon>Rhizobiaceae</taxon>
        <taxon>Sinorhizobium/Ensifer group</taxon>
        <taxon>Sinorhizobium</taxon>
    </lineage>
</organism>
<dbReference type="EMBL" id="AGVV01000014">
    <property type="protein sequence ID" value="EHK78199.1"/>
    <property type="molecule type" value="Genomic_DNA"/>
</dbReference>
<dbReference type="Proteomes" id="UP000004038">
    <property type="component" value="Unassembled WGS sequence"/>
</dbReference>